<dbReference type="PANTHER" id="PTHR23024:SF409">
    <property type="entry name" value="CARBOXYLESTERASE 6-RELATED"/>
    <property type="match status" value="1"/>
</dbReference>
<dbReference type="Pfam" id="PF07859">
    <property type="entry name" value="Abhydrolase_3"/>
    <property type="match status" value="1"/>
</dbReference>
<organism evidence="3 4">
    <name type="scientific">Cuscuta epithymum</name>
    <dbReference type="NCBI Taxonomy" id="186058"/>
    <lineage>
        <taxon>Eukaryota</taxon>
        <taxon>Viridiplantae</taxon>
        <taxon>Streptophyta</taxon>
        <taxon>Embryophyta</taxon>
        <taxon>Tracheophyta</taxon>
        <taxon>Spermatophyta</taxon>
        <taxon>Magnoliopsida</taxon>
        <taxon>eudicotyledons</taxon>
        <taxon>Gunneridae</taxon>
        <taxon>Pentapetalae</taxon>
        <taxon>asterids</taxon>
        <taxon>lamiids</taxon>
        <taxon>Solanales</taxon>
        <taxon>Convolvulaceae</taxon>
        <taxon>Cuscuteae</taxon>
        <taxon>Cuscuta</taxon>
        <taxon>Cuscuta subgen. Cuscuta</taxon>
    </lineage>
</organism>
<dbReference type="SUPFAM" id="SSF53474">
    <property type="entry name" value="alpha/beta-Hydrolases"/>
    <property type="match status" value="1"/>
</dbReference>
<comment type="similarity">
    <text evidence="1">Belongs to the 'GDXG' lipolytic enzyme family.</text>
</comment>
<dbReference type="InterPro" id="IPR029058">
    <property type="entry name" value="AB_hydrolase_fold"/>
</dbReference>
<feature type="domain" description="Alpha/beta hydrolase fold-3" evidence="2">
    <location>
        <begin position="99"/>
        <end position="331"/>
    </location>
</feature>
<evidence type="ECO:0000313" key="3">
    <source>
        <dbReference type="EMBL" id="CAH9082023.1"/>
    </source>
</evidence>
<dbReference type="AlphaFoldDB" id="A0AAV0CTD6"/>
<evidence type="ECO:0000256" key="1">
    <source>
        <dbReference type="ARBA" id="ARBA00010515"/>
    </source>
</evidence>
<reference evidence="3" key="1">
    <citation type="submission" date="2022-07" db="EMBL/GenBank/DDBJ databases">
        <authorList>
            <person name="Macas J."/>
            <person name="Novak P."/>
            <person name="Neumann P."/>
        </authorList>
    </citation>
    <scope>NUCLEOTIDE SEQUENCE</scope>
</reference>
<gene>
    <name evidence="3" type="ORF">CEPIT_LOCUS7955</name>
</gene>
<dbReference type="Proteomes" id="UP001152523">
    <property type="component" value="Unassembled WGS sequence"/>
</dbReference>
<protein>
    <recommendedName>
        <fullName evidence="2">Alpha/beta hydrolase fold-3 domain-containing protein</fullName>
    </recommendedName>
</protein>
<evidence type="ECO:0000313" key="4">
    <source>
        <dbReference type="Proteomes" id="UP001152523"/>
    </source>
</evidence>
<dbReference type="InterPro" id="IPR050466">
    <property type="entry name" value="Carboxylest/Gibb_receptor"/>
</dbReference>
<dbReference type="InterPro" id="IPR013094">
    <property type="entry name" value="AB_hydrolase_3"/>
</dbReference>
<accession>A0AAV0CTD6</accession>
<sequence>MKKRRMPAMAADYSPGRHLQIINLHKKGEEIKGLIRVYEDGHVERPQIVPNVTCDLPPDSRVTSIDVTIDKCTKIWARCYVPKRDSDNNPSQMKKFPLIVYFHGGGFCVGSASWSCYHEFLAKLAGKSVCVIVSVSYRLAPESQLPAAYDDGVKTIMWLRQHARTTETKGEYFWLKKCDFSRTFLSGDSAGGNIAHNVSIRLCPKSEKEFKHVLLSPLEIKGTILIQPFFGGKSRTHSEICAAQPPLTLADSDVYWRLALPAGANRDHPWCNPMVAAAKGYMKELRVPPSLVFISELDMLKDRNLEFCGALSRGGKKVEVVVCKGVGHSFQILDKSQLAQTRTDELIDQIKAFTARS</sequence>
<dbReference type="Gene3D" id="3.40.50.1820">
    <property type="entry name" value="alpha/beta hydrolase"/>
    <property type="match status" value="1"/>
</dbReference>
<dbReference type="EMBL" id="CAMAPF010000037">
    <property type="protein sequence ID" value="CAH9082023.1"/>
    <property type="molecule type" value="Genomic_DNA"/>
</dbReference>
<evidence type="ECO:0000259" key="2">
    <source>
        <dbReference type="Pfam" id="PF07859"/>
    </source>
</evidence>
<name>A0AAV0CTD6_9ASTE</name>
<keyword evidence="4" id="KW-1185">Reference proteome</keyword>
<dbReference type="PANTHER" id="PTHR23024">
    <property type="entry name" value="ARYLACETAMIDE DEACETYLASE"/>
    <property type="match status" value="1"/>
</dbReference>
<comment type="caution">
    <text evidence="3">The sequence shown here is derived from an EMBL/GenBank/DDBJ whole genome shotgun (WGS) entry which is preliminary data.</text>
</comment>
<dbReference type="GO" id="GO:0016787">
    <property type="term" value="F:hydrolase activity"/>
    <property type="evidence" value="ECO:0007669"/>
    <property type="project" value="InterPro"/>
</dbReference>
<proteinExistence type="inferred from homology"/>